<dbReference type="Proteomes" id="UP001497497">
    <property type="component" value="Unassembled WGS sequence"/>
</dbReference>
<name>A0AAV2GZU9_LYMST</name>
<dbReference type="EMBL" id="CAXITT010000007">
    <property type="protein sequence ID" value="CAL1526611.1"/>
    <property type="molecule type" value="Genomic_DNA"/>
</dbReference>
<organism evidence="1 2">
    <name type="scientific">Lymnaea stagnalis</name>
    <name type="common">Great pond snail</name>
    <name type="synonym">Helix stagnalis</name>
    <dbReference type="NCBI Taxonomy" id="6523"/>
    <lineage>
        <taxon>Eukaryota</taxon>
        <taxon>Metazoa</taxon>
        <taxon>Spiralia</taxon>
        <taxon>Lophotrochozoa</taxon>
        <taxon>Mollusca</taxon>
        <taxon>Gastropoda</taxon>
        <taxon>Heterobranchia</taxon>
        <taxon>Euthyneura</taxon>
        <taxon>Panpulmonata</taxon>
        <taxon>Hygrophila</taxon>
        <taxon>Lymnaeoidea</taxon>
        <taxon>Lymnaeidae</taxon>
        <taxon>Lymnaea</taxon>
    </lineage>
</organism>
<dbReference type="AlphaFoldDB" id="A0AAV2GZU9"/>
<evidence type="ECO:0000313" key="1">
    <source>
        <dbReference type="EMBL" id="CAL1526611.1"/>
    </source>
</evidence>
<protein>
    <submittedName>
        <fullName evidence="1">Uncharacterized protein</fullName>
    </submittedName>
</protein>
<comment type="caution">
    <text evidence="1">The sequence shown here is derived from an EMBL/GenBank/DDBJ whole genome shotgun (WGS) entry which is preliminary data.</text>
</comment>
<keyword evidence="2" id="KW-1185">Reference proteome</keyword>
<proteinExistence type="predicted"/>
<accession>A0AAV2GZU9</accession>
<sequence>MFNFSKNRSPHKNFRKIFSPAGRRKEKVDYDEEEELIQKEEDLKDVQIDIFTSIDEDYKHCQKKHKDFMSKKELTLSDLPEHMQNEDVFDLIKTTADLTVMVTFSDDSDTLKKMGTGWIGHILQYTKKDKMKCTCKKCRKSPNYDWGKITVYTSTDVVPNNSNGKQVVCSIFIDDDEDNVLHLQGCEVEAKFHKCRIKFKTCNAELLKKLNKLRQKVTELTYKINTKYKDLNDGSLISDDDERLVIIISYIHGMNRRVSLGSWSHRSAKIDKKNNIEITKYIYTAPTCLGSTGAYVYILGRAHCGWLYQHYHVGVNALNQGFCGYGIDA</sequence>
<reference evidence="1 2" key="1">
    <citation type="submission" date="2024-04" db="EMBL/GenBank/DDBJ databases">
        <authorList>
            <consortium name="Genoscope - CEA"/>
            <person name="William W."/>
        </authorList>
    </citation>
    <scope>NUCLEOTIDE SEQUENCE [LARGE SCALE GENOMIC DNA]</scope>
</reference>
<evidence type="ECO:0000313" key="2">
    <source>
        <dbReference type="Proteomes" id="UP001497497"/>
    </source>
</evidence>
<gene>
    <name evidence="1" type="ORF">GSLYS_00000788001</name>
</gene>